<keyword evidence="2" id="KW-0472">Membrane</keyword>
<feature type="transmembrane region" description="Helical" evidence="2">
    <location>
        <begin position="300"/>
        <end position="320"/>
    </location>
</feature>
<keyword evidence="2" id="KW-0812">Transmembrane</keyword>
<keyword evidence="2" id="KW-1133">Transmembrane helix</keyword>
<dbReference type="EMBL" id="JGZR01000009">
    <property type="protein sequence ID" value="KFJ01760.1"/>
    <property type="molecule type" value="Genomic_DNA"/>
</dbReference>
<feature type="compositionally biased region" description="Low complexity" evidence="1">
    <location>
        <begin position="103"/>
        <end position="121"/>
    </location>
</feature>
<comment type="caution">
    <text evidence="3">The sequence shown here is derived from an EMBL/GenBank/DDBJ whole genome shotgun (WGS) entry which is preliminary data.</text>
</comment>
<dbReference type="InterPro" id="IPR047928">
    <property type="entry name" value="Perm_prefix_1"/>
</dbReference>
<accession>A0A087E1V9</accession>
<feature type="transmembrane region" description="Helical" evidence="2">
    <location>
        <begin position="266"/>
        <end position="288"/>
    </location>
</feature>
<dbReference type="NCBIfam" id="NF038403">
    <property type="entry name" value="perm_prefix_1"/>
    <property type="match status" value="1"/>
</dbReference>
<feature type="transmembrane region" description="Helical" evidence="2">
    <location>
        <begin position="358"/>
        <end position="377"/>
    </location>
</feature>
<feature type="transmembrane region" description="Helical" evidence="2">
    <location>
        <begin position="171"/>
        <end position="194"/>
    </location>
</feature>
<dbReference type="AlphaFoldDB" id="A0A087E1V9"/>
<name>A0A087E1V9_9BIFI</name>
<dbReference type="RefSeq" id="WP_024464507.1">
    <property type="nucleotide sequence ID" value="NZ_CP062939.1"/>
</dbReference>
<dbReference type="OrthoDB" id="9801008at2"/>
<protein>
    <submittedName>
        <fullName evidence="3">Uncharacterized protein</fullName>
    </submittedName>
</protein>
<sequence length="412" mass="44508">MNILDNYLDTMFSRYPLTPRTQEAKRELRAMMEDAYNGALAAGHSRNEAIGQAISEFGNLEEIAPALGLVDTEPAFARSRDFHESTGFQENTALRENTDLNESAGAPEDSDAPSAAAANVSYAARQTAPHGRAGASAHGKAPASAYPVPEKRSITMAQARNYIAAMKRSRWLLGIGVALIVLGAAPFLGLATAYGSVGGTRENLSLLLGFALSLLLIGVGVGLLVYRSQQLSPFRRITSGLDRCTPEIAAYANAEQQQQESSKRTLALVIAVMLWIVSALPLIGAGIFTQNWAQAQADPLLGLGMALTLAFVSLGLLVFLPANWMDSAQVHLTQTSPEAIAERDYDEDSAHYPVWVRAIYAGFWLIVTGIYLAWSFITGDWDFTWIIWPVSAIAFGAFAAITGTIYSSRERE</sequence>
<keyword evidence="4" id="KW-1185">Reference proteome</keyword>
<gene>
    <name evidence="3" type="ORF">BISU_1774</name>
</gene>
<reference evidence="3 4" key="1">
    <citation type="submission" date="2014-03" db="EMBL/GenBank/DDBJ databases">
        <title>Genomics of Bifidobacteria.</title>
        <authorList>
            <person name="Ventura M."/>
            <person name="Milani C."/>
            <person name="Lugli G.A."/>
        </authorList>
    </citation>
    <scope>NUCLEOTIDE SEQUENCE [LARGE SCALE GENOMIC DNA]</scope>
    <source>
        <strain evidence="3 4">LMG 11597</strain>
    </source>
</reference>
<feature type="transmembrane region" description="Helical" evidence="2">
    <location>
        <begin position="206"/>
        <end position="226"/>
    </location>
</feature>
<dbReference type="eggNOG" id="COG1396">
    <property type="taxonomic scope" value="Bacteria"/>
</dbReference>
<evidence type="ECO:0000313" key="3">
    <source>
        <dbReference type="EMBL" id="KFJ01760.1"/>
    </source>
</evidence>
<evidence type="ECO:0000256" key="2">
    <source>
        <dbReference type="SAM" id="Phobius"/>
    </source>
</evidence>
<evidence type="ECO:0000313" key="4">
    <source>
        <dbReference type="Proteomes" id="UP000029055"/>
    </source>
</evidence>
<feature type="transmembrane region" description="Helical" evidence="2">
    <location>
        <begin position="383"/>
        <end position="406"/>
    </location>
</feature>
<organism evidence="3 4">
    <name type="scientific">Bifidobacterium subtile</name>
    <dbReference type="NCBI Taxonomy" id="77635"/>
    <lineage>
        <taxon>Bacteria</taxon>
        <taxon>Bacillati</taxon>
        <taxon>Actinomycetota</taxon>
        <taxon>Actinomycetes</taxon>
        <taxon>Bifidobacteriales</taxon>
        <taxon>Bifidobacteriaceae</taxon>
        <taxon>Bifidobacterium</taxon>
    </lineage>
</organism>
<proteinExistence type="predicted"/>
<feature type="region of interest" description="Disordered" evidence="1">
    <location>
        <begin position="101"/>
        <end position="121"/>
    </location>
</feature>
<dbReference type="STRING" id="77635.BISU_1774"/>
<evidence type="ECO:0000256" key="1">
    <source>
        <dbReference type="SAM" id="MobiDB-lite"/>
    </source>
</evidence>
<dbReference type="Proteomes" id="UP000029055">
    <property type="component" value="Unassembled WGS sequence"/>
</dbReference>